<keyword evidence="3" id="KW-1185">Reference proteome</keyword>
<proteinExistence type="predicted"/>
<gene>
    <name evidence="2" type="ORF">GCM10022210_08760</name>
</gene>
<evidence type="ECO:0000313" key="2">
    <source>
        <dbReference type="EMBL" id="GAA3962971.1"/>
    </source>
</evidence>
<comment type="caution">
    <text evidence="2">The sequence shown here is derived from an EMBL/GenBank/DDBJ whole genome shotgun (WGS) entry which is preliminary data.</text>
</comment>
<name>A0ABP7PBP3_9SPHI</name>
<organism evidence="2 3">
    <name type="scientific">Mucilaginibacter dorajii</name>
    <dbReference type="NCBI Taxonomy" id="692994"/>
    <lineage>
        <taxon>Bacteria</taxon>
        <taxon>Pseudomonadati</taxon>
        <taxon>Bacteroidota</taxon>
        <taxon>Sphingobacteriia</taxon>
        <taxon>Sphingobacteriales</taxon>
        <taxon>Sphingobacteriaceae</taxon>
        <taxon>Mucilaginibacter</taxon>
    </lineage>
</organism>
<evidence type="ECO:0000256" key="1">
    <source>
        <dbReference type="SAM" id="SignalP"/>
    </source>
</evidence>
<feature type="chain" id="PRO_5046220741" evidence="1">
    <location>
        <begin position="31"/>
        <end position="148"/>
    </location>
</feature>
<keyword evidence="1" id="KW-0732">Signal</keyword>
<feature type="signal peptide" evidence="1">
    <location>
        <begin position="1"/>
        <end position="30"/>
    </location>
</feature>
<accession>A0ABP7PBP3</accession>
<dbReference type="EMBL" id="BAAAZC010000007">
    <property type="protein sequence ID" value="GAA3962971.1"/>
    <property type="molecule type" value="Genomic_DNA"/>
</dbReference>
<reference evidence="3" key="1">
    <citation type="journal article" date="2019" name="Int. J. Syst. Evol. Microbiol.">
        <title>The Global Catalogue of Microorganisms (GCM) 10K type strain sequencing project: providing services to taxonomists for standard genome sequencing and annotation.</title>
        <authorList>
            <consortium name="The Broad Institute Genomics Platform"/>
            <consortium name="The Broad Institute Genome Sequencing Center for Infectious Disease"/>
            <person name="Wu L."/>
            <person name="Ma J."/>
        </authorList>
    </citation>
    <scope>NUCLEOTIDE SEQUENCE [LARGE SCALE GENOMIC DNA]</scope>
    <source>
        <strain evidence="3">JCM 16601</strain>
    </source>
</reference>
<protein>
    <submittedName>
        <fullName evidence="2">Uncharacterized protein</fullName>
    </submittedName>
</protein>
<evidence type="ECO:0000313" key="3">
    <source>
        <dbReference type="Proteomes" id="UP001500742"/>
    </source>
</evidence>
<dbReference type="Proteomes" id="UP001500742">
    <property type="component" value="Unassembled WGS sequence"/>
</dbReference>
<sequence>MYILIFLKMKIFKFSIILLALLFSRSLVQAGSFNAPNIPSTQDSLIAIKHLKLSGYKVLERGAITIYERQRPGDKLNLFKPIITHYFSVKGSSKIYLFTLENLKKIYRNGRAFEVLDTRFRTNSDLLVYDAIHQQYSINYYLSKVDPA</sequence>